<sequence>MNRRRLLLLLLSFLPLAATAQDRETPAPPAMDAVRFTVANAEFTLMHEMGHLLISELQLPILGREEDAADQLGFMGLFLLQQEQHSAEFYAKLMDVADYWRLEWKNAEQAGTPVPVWDSHALDAQRFYNIACLAYGSDPDRLDWVLEMSGLPVERALYCPEEYQQVAHAVGWFREHFKRRDEQPLRHRIQVVYDTPPGHLPGGAELLRKIRASGELEAVARKASEAFDLPRDLTLRMTTCGAPDAWFNRIGGELTLCYERLAYFRELAEELPRLRESRP</sequence>
<comment type="caution">
    <text evidence="2">The sequence shown here is derived from an EMBL/GenBank/DDBJ whole genome shotgun (WGS) entry which is preliminary data.</text>
</comment>
<feature type="signal peptide" evidence="1">
    <location>
        <begin position="1"/>
        <end position="20"/>
    </location>
</feature>
<accession>A0A2N8T5U6</accession>
<reference evidence="2 3" key="1">
    <citation type="submission" date="2018-01" db="EMBL/GenBank/DDBJ databases">
        <title>Denitrification phenotypes of diverse strains of Pseudomonas stutzeri.</title>
        <authorList>
            <person name="Milligan D.A."/>
            <person name="Bergaust L."/>
            <person name="Bakken L.R."/>
            <person name="Frostegard A."/>
        </authorList>
    </citation>
    <scope>NUCLEOTIDE SEQUENCE [LARGE SCALE GENOMIC DNA]</scope>
    <source>
        <strain evidence="2 3">24a75</strain>
    </source>
</reference>
<dbReference type="AlphaFoldDB" id="A0A2N8T5U6"/>
<keyword evidence="1" id="KW-0732">Signal</keyword>
<proteinExistence type="predicted"/>
<organism evidence="2 3">
    <name type="scientific">Stutzerimonas stutzeri</name>
    <name type="common">Pseudomonas stutzeri</name>
    <dbReference type="NCBI Taxonomy" id="316"/>
    <lineage>
        <taxon>Bacteria</taxon>
        <taxon>Pseudomonadati</taxon>
        <taxon>Pseudomonadota</taxon>
        <taxon>Gammaproteobacteria</taxon>
        <taxon>Pseudomonadales</taxon>
        <taxon>Pseudomonadaceae</taxon>
        <taxon>Stutzerimonas</taxon>
    </lineage>
</organism>
<dbReference type="EMBL" id="POUT01000003">
    <property type="protein sequence ID" value="PNG10124.1"/>
    <property type="molecule type" value="Genomic_DNA"/>
</dbReference>
<dbReference type="InterPro" id="IPR025644">
    <property type="entry name" value="DUF4344"/>
</dbReference>
<evidence type="ECO:0000313" key="3">
    <source>
        <dbReference type="Proteomes" id="UP000236023"/>
    </source>
</evidence>
<evidence type="ECO:0000256" key="1">
    <source>
        <dbReference type="SAM" id="SignalP"/>
    </source>
</evidence>
<gene>
    <name evidence="2" type="ORF">CXK94_08000</name>
</gene>
<feature type="chain" id="PRO_5014835015" description="Metallopeptidase" evidence="1">
    <location>
        <begin position="21"/>
        <end position="279"/>
    </location>
</feature>
<dbReference type="Proteomes" id="UP000236023">
    <property type="component" value="Unassembled WGS sequence"/>
</dbReference>
<protein>
    <recommendedName>
        <fullName evidence="4">Metallopeptidase</fullName>
    </recommendedName>
</protein>
<dbReference type="RefSeq" id="WP_037038409.1">
    <property type="nucleotide sequence ID" value="NZ_JAMOHU010000026.1"/>
</dbReference>
<evidence type="ECO:0008006" key="4">
    <source>
        <dbReference type="Google" id="ProtNLM"/>
    </source>
</evidence>
<dbReference type="Pfam" id="PF14247">
    <property type="entry name" value="DUF4344"/>
    <property type="match status" value="1"/>
</dbReference>
<name>A0A2N8T5U6_STUST</name>
<evidence type="ECO:0000313" key="2">
    <source>
        <dbReference type="EMBL" id="PNG10124.1"/>
    </source>
</evidence>